<accession>A0AAV7VQR2</accession>
<evidence type="ECO:0000313" key="1">
    <source>
        <dbReference type="EMBL" id="KAJ1202951.1"/>
    </source>
</evidence>
<sequence>MVLRQELTQETRGPWLATRLIYQWGDQASKTLHWLYTLREVGALAAYLLANDRSQIEPIAEAFAKYYRSLYSGDPTSPHEDLLQLVSDLPMLRLTLEESDAMSEELRAALAQLHVGKAPDPNGFPAKF</sequence>
<dbReference type="Proteomes" id="UP001066276">
    <property type="component" value="Chromosome 2_1"/>
</dbReference>
<organism evidence="1 2">
    <name type="scientific">Pleurodeles waltl</name>
    <name type="common">Iberian ribbed newt</name>
    <dbReference type="NCBI Taxonomy" id="8319"/>
    <lineage>
        <taxon>Eukaryota</taxon>
        <taxon>Metazoa</taxon>
        <taxon>Chordata</taxon>
        <taxon>Craniata</taxon>
        <taxon>Vertebrata</taxon>
        <taxon>Euteleostomi</taxon>
        <taxon>Amphibia</taxon>
        <taxon>Batrachia</taxon>
        <taxon>Caudata</taxon>
        <taxon>Salamandroidea</taxon>
        <taxon>Salamandridae</taxon>
        <taxon>Pleurodelinae</taxon>
        <taxon>Pleurodeles</taxon>
    </lineage>
</organism>
<keyword evidence="2" id="KW-1185">Reference proteome</keyword>
<protein>
    <submittedName>
        <fullName evidence="1">Uncharacterized protein</fullName>
    </submittedName>
</protein>
<reference evidence="1" key="1">
    <citation type="journal article" date="2022" name="bioRxiv">
        <title>Sequencing and chromosome-scale assembly of the giantPleurodeles waltlgenome.</title>
        <authorList>
            <person name="Brown T."/>
            <person name="Elewa A."/>
            <person name="Iarovenko S."/>
            <person name="Subramanian E."/>
            <person name="Araus A.J."/>
            <person name="Petzold A."/>
            <person name="Susuki M."/>
            <person name="Suzuki K.-i.T."/>
            <person name="Hayashi T."/>
            <person name="Toyoda A."/>
            <person name="Oliveira C."/>
            <person name="Osipova E."/>
            <person name="Leigh N.D."/>
            <person name="Simon A."/>
            <person name="Yun M.H."/>
        </authorList>
    </citation>
    <scope>NUCLEOTIDE SEQUENCE</scope>
    <source>
        <strain evidence="1">20211129_DDA</strain>
        <tissue evidence="1">Liver</tissue>
    </source>
</reference>
<dbReference type="EMBL" id="JANPWB010000003">
    <property type="protein sequence ID" value="KAJ1202951.1"/>
    <property type="molecule type" value="Genomic_DNA"/>
</dbReference>
<comment type="caution">
    <text evidence="1">The sequence shown here is derived from an EMBL/GenBank/DDBJ whole genome shotgun (WGS) entry which is preliminary data.</text>
</comment>
<proteinExistence type="predicted"/>
<gene>
    <name evidence="1" type="ORF">NDU88_006746</name>
</gene>
<name>A0AAV7VQR2_PLEWA</name>
<dbReference type="AlphaFoldDB" id="A0AAV7VQR2"/>
<evidence type="ECO:0000313" key="2">
    <source>
        <dbReference type="Proteomes" id="UP001066276"/>
    </source>
</evidence>